<protein>
    <submittedName>
        <fullName evidence="3">Uncharacterized protein</fullName>
    </submittedName>
</protein>
<comment type="caution">
    <text evidence="3">The sequence shown here is derived from an EMBL/GenBank/DDBJ whole genome shotgun (WGS) entry which is preliminary data.</text>
</comment>
<dbReference type="PANTHER" id="PTHR46949">
    <property type="entry name" value="LEUCINE REPEAT ADAPTER PROTEIN 25"/>
    <property type="match status" value="1"/>
</dbReference>
<dbReference type="Proteomes" id="UP001374579">
    <property type="component" value="Unassembled WGS sequence"/>
</dbReference>
<feature type="compositionally biased region" description="Acidic residues" evidence="2">
    <location>
        <begin position="223"/>
        <end position="232"/>
    </location>
</feature>
<evidence type="ECO:0000313" key="4">
    <source>
        <dbReference type="Proteomes" id="UP001374579"/>
    </source>
</evidence>
<evidence type="ECO:0000256" key="2">
    <source>
        <dbReference type="SAM" id="MobiDB-lite"/>
    </source>
</evidence>
<feature type="compositionally biased region" description="Low complexity" evidence="2">
    <location>
        <begin position="247"/>
        <end position="256"/>
    </location>
</feature>
<dbReference type="AlphaFoldDB" id="A0AAN9GE28"/>
<comment type="similarity">
    <text evidence="1">Belongs to the FAM89 family.</text>
</comment>
<dbReference type="EMBL" id="JBAMIC010000008">
    <property type="protein sequence ID" value="KAK7104942.1"/>
    <property type="molecule type" value="Genomic_DNA"/>
</dbReference>
<accession>A0AAN9GE28</accession>
<dbReference type="PANTHER" id="PTHR46949:SF1">
    <property type="entry name" value="AT07979P2"/>
    <property type="match status" value="1"/>
</dbReference>
<dbReference type="InterPro" id="IPR039499">
    <property type="entry name" value="LURA1/LRA25"/>
</dbReference>
<evidence type="ECO:0000313" key="3">
    <source>
        <dbReference type="EMBL" id="KAK7104942.1"/>
    </source>
</evidence>
<evidence type="ECO:0000256" key="1">
    <source>
        <dbReference type="ARBA" id="ARBA00038125"/>
    </source>
</evidence>
<feature type="region of interest" description="Disordered" evidence="2">
    <location>
        <begin position="223"/>
        <end position="256"/>
    </location>
</feature>
<organism evidence="3 4">
    <name type="scientific">Littorina saxatilis</name>
    <dbReference type="NCBI Taxonomy" id="31220"/>
    <lineage>
        <taxon>Eukaryota</taxon>
        <taxon>Metazoa</taxon>
        <taxon>Spiralia</taxon>
        <taxon>Lophotrochozoa</taxon>
        <taxon>Mollusca</taxon>
        <taxon>Gastropoda</taxon>
        <taxon>Caenogastropoda</taxon>
        <taxon>Littorinimorpha</taxon>
        <taxon>Littorinoidea</taxon>
        <taxon>Littorinidae</taxon>
        <taxon>Littorina</taxon>
    </lineage>
</organism>
<name>A0AAN9GE28_9CAEN</name>
<gene>
    <name evidence="3" type="ORF">V1264_019579</name>
</gene>
<keyword evidence="4" id="KW-1185">Reference proteome</keyword>
<proteinExistence type="inferred from homology"/>
<dbReference type="Pfam" id="PF14854">
    <property type="entry name" value="LURAP"/>
    <property type="match status" value="1"/>
</dbReference>
<sequence length="276" mass="30054">MHTMLASVADDTSPSWDESEKKMDVSFSWDLPPVPDCFSKLLVAESETSALPNQPWREAERLRELKDIMLKSLAQDSVPDTAHVVNGERTVSGTIVLENGPVICDSTQAEGVRCVREEKENPEKPLEAVALRHSGDSASPLCRLNSALGRLKQEMVDLRHMDMSLFCQLLSLNEAIHDFKSSVSDRYSEYTGSEYTCSEYAGSEYSMGGMGSRAGSLSSLIEEGELGGDYNDDPNSPLSQGGVDRQSSGSDMASSTSSLLQQIKALTQRAEADFGL</sequence>
<reference evidence="3 4" key="1">
    <citation type="submission" date="2024-02" db="EMBL/GenBank/DDBJ databases">
        <title>Chromosome-scale genome assembly of the rough periwinkle Littorina saxatilis.</title>
        <authorList>
            <person name="De Jode A."/>
            <person name="Faria R."/>
            <person name="Formenti G."/>
            <person name="Sims Y."/>
            <person name="Smith T.P."/>
            <person name="Tracey A."/>
            <person name="Wood J.M.D."/>
            <person name="Zagrodzka Z.B."/>
            <person name="Johannesson K."/>
            <person name="Butlin R.K."/>
            <person name="Leder E.H."/>
        </authorList>
    </citation>
    <scope>NUCLEOTIDE SEQUENCE [LARGE SCALE GENOMIC DNA]</scope>
    <source>
        <strain evidence="3">Snail1</strain>
        <tissue evidence="3">Muscle</tissue>
    </source>
</reference>